<dbReference type="GO" id="GO:0003723">
    <property type="term" value="F:RNA binding"/>
    <property type="evidence" value="ECO:0007669"/>
    <property type="project" value="UniProtKB-KW"/>
</dbReference>
<protein>
    <recommendedName>
        <fullName evidence="5">SAM-dependent MTase RsmB/NOP-type domain-containing protein</fullName>
    </recommendedName>
</protein>
<dbReference type="GO" id="GO:0016428">
    <property type="term" value="F:tRNA (cytidine-5-)-methyltransferase activity"/>
    <property type="evidence" value="ECO:0007669"/>
    <property type="project" value="TreeGrafter"/>
</dbReference>
<dbReference type="InterPro" id="IPR011023">
    <property type="entry name" value="Nop2p"/>
</dbReference>
<sequence>MKNRLENKGFKLESIDWIHYGFKIRNSPLNLGSTHEYLQGLYYIQSVAPMLPSLILDPKPNDVVIDMCAAPGGKATHLAQIMNNQGNLILIERNIKRISALEINLRRMGISNSIVINEDAVNLSKMNLKANKILLDAPCTGEGLIRQDPSRKRSKTIKDIKKLSQIQKKLLNSGLASLNPGGQLLYSTCSIAPEENELVLDDVLKDNSEFSIVKMPGNYGIEGLTEFNGKTLREDIKFSQRLYPHLHNTIGFFISLIEKIK</sequence>
<accession>X1BAS6</accession>
<keyword evidence="3" id="KW-0949">S-adenosyl-L-methionine</keyword>
<dbReference type="SUPFAM" id="SSF53335">
    <property type="entry name" value="S-adenosyl-L-methionine-dependent methyltransferases"/>
    <property type="match status" value="1"/>
</dbReference>
<organism evidence="6">
    <name type="scientific">marine sediment metagenome</name>
    <dbReference type="NCBI Taxonomy" id="412755"/>
    <lineage>
        <taxon>unclassified sequences</taxon>
        <taxon>metagenomes</taxon>
        <taxon>ecological metagenomes</taxon>
    </lineage>
</organism>
<reference evidence="6" key="1">
    <citation type="journal article" date="2014" name="Front. Microbiol.">
        <title>High frequency of phylogenetically diverse reductive dehalogenase-homologous genes in deep subseafloor sedimentary metagenomes.</title>
        <authorList>
            <person name="Kawai M."/>
            <person name="Futagami T."/>
            <person name="Toyoda A."/>
            <person name="Takaki Y."/>
            <person name="Nishi S."/>
            <person name="Hori S."/>
            <person name="Arai W."/>
            <person name="Tsubouchi T."/>
            <person name="Morono Y."/>
            <person name="Uchiyama I."/>
            <person name="Ito T."/>
            <person name="Fujiyama A."/>
            <person name="Inagaki F."/>
            <person name="Takami H."/>
        </authorList>
    </citation>
    <scope>NUCLEOTIDE SEQUENCE</scope>
    <source>
        <strain evidence="6">Expedition CK06-06</strain>
    </source>
</reference>
<evidence type="ECO:0000313" key="6">
    <source>
        <dbReference type="EMBL" id="GAG92944.1"/>
    </source>
</evidence>
<proteinExistence type="predicted"/>
<evidence type="ECO:0000259" key="5">
    <source>
        <dbReference type="PROSITE" id="PS51686"/>
    </source>
</evidence>
<dbReference type="PANTHER" id="PTHR22807">
    <property type="entry name" value="NOP2 YEAST -RELATED NOL1/NOP2/FMU SUN DOMAIN-CONTAINING"/>
    <property type="match status" value="1"/>
</dbReference>
<dbReference type="GO" id="GO:0030488">
    <property type="term" value="P:tRNA methylation"/>
    <property type="evidence" value="ECO:0007669"/>
    <property type="project" value="TreeGrafter"/>
</dbReference>
<evidence type="ECO:0000256" key="1">
    <source>
        <dbReference type="ARBA" id="ARBA00022603"/>
    </source>
</evidence>
<dbReference type="PANTHER" id="PTHR22807:SF74">
    <property type="entry name" value="TRNA (CYTOSINE(48)-C(5))-METHYLTRANSFERASE"/>
    <property type="match status" value="1"/>
</dbReference>
<dbReference type="Pfam" id="PF01189">
    <property type="entry name" value="Methyltr_RsmB-F"/>
    <property type="match status" value="1"/>
</dbReference>
<evidence type="ECO:0000256" key="3">
    <source>
        <dbReference type="ARBA" id="ARBA00022691"/>
    </source>
</evidence>
<evidence type="ECO:0000256" key="4">
    <source>
        <dbReference type="ARBA" id="ARBA00022884"/>
    </source>
</evidence>
<dbReference type="PROSITE" id="PS51686">
    <property type="entry name" value="SAM_MT_RSMB_NOP"/>
    <property type="match status" value="1"/>
</dbReference>
<dbReference type="AlphaFoldDB" id="X1BAS6"/>
<dbReference type="Gene3D" id="3.40.50.150">
    <property type="entry name" value="Vaccinia Virus protein VP39"/>
    <property type="match status" value="1"/>
</dbReference>
<keyword evidence="2" id="KW-0808">Transferase</keyword>
<dbReference type="NCBIfam" id="TIGR00446">
    <property type="entry name" value="nop2p"/>
    <property type="match status" value="1"/>
</dbReference>
<dbReference type="InterPro" id="IPR049560">
    <property type="entry name" value="MeTrfase_RsmB-F_NOP2_cat"/>
</dbReference>
<comment type="caution">
    <text evidence="6">The sequence shown here is derived from an EMBL/GenBank/DDBJ whole genome shotgun (WGS) entry which is preliminary data.</text>
</comment>
<name>X1BAS6_9ZZZZ</name>
<gene>
    <name evidence="6" type="ORF">S01H4_36510</name>
</gene>
<feature type="domain" description="SAM-dependent MTase RsmB/NOP-type" evidence="5">
    <location>
        <begin position="1"/>
        <end position="260"/>
    </location>
</feature>
<dbReference type="PRINTS" id="PR02008">
    <property type="entry name" value="RCMTFAMILY"/>
</dbReference>
<dbReference type="InterPro" id="IPR023267">
    <property type="entry name" value="RCMT"/>
</dbReference>
<dbReference type="InterPro" id="IPR029063">
    <property type="entry name" value="SAM-dependent_MTases_sf"/>
</dbReference>
<dbReference type="Gene3D" id="3.30.70.1170">
    <property type="entry name" value="Sun protein, domain 3"/>
    <property type="match status" value="1"/>
</dbReference>
<keyword evidence="1" id="KW-0489">Methyltransferase</keyword>
<evidence type="ECO:0000256" key="2">
    <source>
        <dbReference type="ARBA" id="ARBA00022679"/>
    </source>
</evidence>
<keyword evidence="4" id="KW-0694">RNA-binding</keyword>
<dbReference type="EMBL" id="BART01019526">
    <property type="protein sequence ID" value="GAG92944.1"/>
    <property type="molecule type" value="Genomic_DNA"/>
</dbReference>
<dbReference type="InterPro" id="IPR001678">
    <property type="entry name" value="MeTrfase_RsmB-F_NOP2_dom"/>
</dbReference>